<sequence>MVEYVNKDLSCESTVDRVGGYLYSGQYEKVDDFSLDPGSRHYNHQFYYIYQARSRELRPRTEREALSKWGNGDKNIDGQTIIKKEKILDITAGILCWVTGTIFREMKNKLDIVKDVVTGDDDVLPSIPAKYVGNEEDDDSEEGTYIIEDESGRAILNSDTLFRENLIVTGCYMGILGIEVESGVFEVMDIAYPTMAPQRPLPIAEKEEEEKEEYIAIVSGLNIGHEEDLKLDLLSQYLIGELGLNETRDKAKRIIRLLIVGDSIRPKTVDLRNKDYLSSNNYGLKNVSTLDFPNLKKFDYFTNEILASIPITILPGPNDPSDICLPQQPMHRSFLKSNKQLVNDINALHLATNPTWLEFNGIRAIVSSGQNIQDIRRYIPLSLDKDAQDYSGGNEGFKGIDIMKYNIAWQNIVPTAPDTLFCYPFTEKDPFVLYDETPHVYIAGNQRRFDAAKVEIPNFAGNVKLVSVPRFSDLGTIVLMSTKTRDVEVVEFSI</sequence>
<dbReference type="GeneID" id="66114316"/>
<dbReference type="InterPro" id="IPR040663">
    <property type="entry name" value="DNA_pol_D_N"/>
</dbReference>
<dbReference type="GO" id="GO:0003677">
    <property type="term" value="F:DNA binding"/>
    <property type="evidence" value="ECO:0007669"/>
    <property type="project" value="InterPro"/>
</dbReference>
<keyword evidence="2" id="KW-0235">DNA replication</keyword>
<dbReference type="Proteomes" id="UP000790833">
    <property type="component" value="Unassembled WGS sequence"/>
</dbReference>
<dbReference type="InterPro" id="IPR024826">
    <property type="entry name" value="DNA_pol_delta/II_ssu"/>
</dbReference>
<dbReference type="PANTHER" id="PTHR10416">
    <property type="entry name" value="DNA POLYMERASE DELTA SUBUNIT 2"/>
    <property type="match status" value="1"/>
</dbReference>
<accession>A0A9P8AHY8</accession>
<dbReference type="EMBL" id="JAHMUF010000013">
    <property type="protein sequence ID" value="KAG7193185.1"/>
    <property type="molecule type" value="Genomic_DNA"/>
</dbReference>
<gene>
    <name evidence="5" type="ORF">KQ657_000942</name>
</gene>
<evidence type="ECO:0000259" key="4">
    <source>
        <dbReference type="Pfam" id="PF18018"/>
    </source>
</evidence>
<dbReference type="Gene3D" id="2.40.50.430">
    <property type="match status" value="1"/>
</dbReference>
<organism evidence="5 6">
    <name type="scientific">Scheffersomyces spartinae</name>
    <dbReference type="NCBI Taxonomy" id="45513"/>
    <lineage>
        <taxon>Eukaryota</taxon>
        <taxon>Fungi</taxon>
        <taxon>Dikarya</taxon>
        <taxon>Ascomycota</taxon>
        <taxon>Saccharomycotina</taxon>
        <taxon>Pichiomycetes</taxon>
        <taxon>Debaryomycetaceae</taxon>
        <taxon>Scheffersomyces</taxon>
    </lineage>
</organism>
<dbReference type="InterPro" id="IPR007185">
    <property type="entry name" value="DNA_pol_a/d/e_bsu"/>
</dbReference>
<feature type="domain" description="DNA polymerase alpha/delta/epsilon subunit B" evidence="3">
    <location>
        <begin position="215"/>
        <end position="450"/>
    </location>
</feature>
<dbReference type="Pfam" id="PF04042">
    <property type="entry name" value="DNA_pol_E_B"/>
    <property type="match status" value="1"/>
</dbReference>
<dbReference type="GO" id="GO:0006271">
    <property type="term" value="P:DNA strand elongation involved in DNA replication"/>
    <property type="evidence" value="ECO:0007669"/>
    <property type="project" value="TreeGrafter"/>
</dbReference>
<protein>
    <recommendedName>
        <fullName evidence="7">DNA polymerase delta small subunit</fullName>
    </recommendedName>
</protein>
<dbReference type="Gene3D" id="3.60.21.50">
    <property type="match status" value="1"/>
</dbReference>
<dbReference type="RefSeq" id="XP_043048733.1">
    <property type="nucleotide sequence ID" value="XM_043191761.1"/>
</dbReference>
<evidence type="ECO:0000313" key="5">
    <source>
        <dbReference type="EMBL" id="KAG7193185.1"/>
    </source>
</evidence>
<evidence type="ECO:0000259" key="3">
    <source>
        <dbReference type="Pfam" id="PF04042"/>
    </source>
</evidence>
<comment type="caution">
    <text evidence="5">The sequence shown here is derived from an EMBL/GenBank/DDBJ whole genome shotgun (WGS) entry which is preliminary data.</text>
</comment>
<dbReference type="AlphaFoldDB" id="A0A9P8AHY8"/>
<proteinExistence type="inferred from homology"/>
<keyword evidence="6" id="KW-1185">Reference proteome</keyword>
<comment type="similarity">
    <text evidence="1">Belongs to the DNA polymerase delta/II small subunit family.</text>
</comment>
<reference evidence="5" key="1">
    <citation type="submission" date="2021-03" db="EMBL/GenBank/DDBJ databases">
        <authorList>
            <person name="Palmer J.M."/>
        </authorList>
    </citation>
    <scope>NUCLEOTIDE SEQUENCE</scope>
    <source>
        <strain evidence="5">ARV_011</strain>
    </source>
</reference>
<evidence type="ECO:0008006" key="7">
    <source>
        <dbReference type="Google" id="ProtNLM"/>
    </source>
</evidence>
<dbReference type="OrthoDB" id="3763at2759"/>
<feature type="domain" description="DNA polymerase delta subunit OB-fold" evidence="4">
    <location>
        <begin position="45"/>
        <end position="190"/>
    </location>
</feature>
<dbReference type="Pfam" id="PF18018">
    <property type="entry name" value="DNA_pol_D_N"/>
    <property type="match status" value="1"/>
</dbReference>
<dbReference type="PANTHER" id="PTHR10416:SF0">
    <property type="entry name" value="DNA POLYMERASE DELTA SUBUNIT 2"/>
    <property type="match status" value="1"/>
</dbReference>
<evidence type="ECO:0000313" key="6">
    <source>
        <dbReference type="Proteomes" id="UP000790833"/>
    </source>
</evidence>
<dbReference type="GO" id="GO:0043625">
    <property type="term" value="C:delta DNA polymerase complex"/>
    <property type="evidence" value="ECO:0007669"/>
    <property type="project" value="TreeGrafter"/>
</dbReference>
<evidence type="ECO:0000256" key="1">
    <source>
        <dbReference type="ARBA" id="ARBA00006035"/>
    </source>
</evidence>
<evidence type="ECO:0000256" key="2">
    <source>
        <dbReference type="ARBA" id="ARBA00022705"/>
    </source>
</evidence>
<name>A0A9P8AHY8_9ASCO</name>